<comment type="similarity">
    <text evidence="1">Belongs to the Mg-chelatase subunits D/I family. ComM subfamily.</text>
</comment>
<evidence type="ECO:0000313" key="5">
    <source>
        <dbReference type="Proteomes" id="UP001304769"/>
    </source>
</evidence>
<sequence>MLAVESRWVRRAPCVPPQRYFRGVVHMRLAWRDGPACGQAGWIHGGIRGRKTAGGGLVRGDRARPGARFRVGWAVHVSGFGRALGVGLVGLNGYLVEVEADIGQTLPAFVLLGLPDSALTEAKERVRSAAQNSGVPLSRRKITVNLLPAALPKRGTAFDLAITVAALAAAGDIRAPADTVFIAELGLDGRLRPVQGILPAVMAAVRAGYPDVIVAAANGPEARLVPGARVHEYESLGGLALDLGADPLKVVLPEPVPDSDRAEGGLRREGSESEGGVVPGSGSPDLRDVAGQSDARAALEVAAAGGHHLFMLGPPGVGKTMLAERLPGILPDLDDEAAMEVTAIHSLSKLPSATRELVRRPPFESPHHTASQVAVIGGGSGIPRPGAASRAHRGVLFLDEAPEFGGRTLDSLRQPLESGEVSIHRSAGHATYPARFQLVLAANPCPCGQSSGKGLLCTCPPQVRRRYLARLSGPLLDRVDIQVGVRPPSPYDLAANEPHESSAVVAARVKTARARQAERLAPYGLHTNSEIPGRLLRGPFLPSRSVVRTLEEALERCTLTARGYDRVLRLAWTIADLAGHDVPDGDDVGQALLFRTTEGSR</sequence>
<dbReference type="SUPFAM" id="SSF52540">
    <property type="entry name" value="P-loop containing nucleoside triphosphate hydrolases"/>
    <property type="match status" value="1"/>
</dbReference>
<dbReference type="SMART" id="SM00382">
    <property type="entry name" value="AAA"/>
    <property type="match status" value="1"/>
</dbReference>
<dbReference type="InterPro" id="IPR000523">
    <property type="entry name" value="Mg_chelatse_chII-like_cat_dom"/>
</dbReference>
<evidence type="ECO:0000256" key="2">
    <source>
        <dbReference type="SAM" id="MobiDB-lite"/>
    </source>
</evidence>
<reference evidence="4 5" key="1">
    <citation type="submission" date="2023-12" db="EMBL/GenBank/DDBJ databases">
        <title>Sinomonas terricola sp. nov, isolated from litchi orchard soil in Guangdong, PR China.</title>
        <authorList>
            <person name="Jiaxin W."/>
            <person name="Yang Z."/>
            <person name="Honghui Z."/>
        </authorList>
    </citation>
    <scope>NUCLEOTIDE SEQUENCE [LARGE SCALE GENOMIC DNA]</scope>
    <source>
        <strain evidence="4 5">JGH33</strain>
    </source>
</reference>
<dbReference type="InterPro" id="IPR020568">
    <property type="entry name" value="Ribosomal_Su5_D2-typ_SF"/>
</dbReference>
<evidence type="ECO:0000313" key="4">
    <source>
        <dbReference type="EMBL" id="MEA5456545.1"/>
    </source>
</evidence>
<dbReference type="Proteomes" id="UP001304769">
    <property type="component" value="Unassembled WGS sequence"/>
</dbReference>
<evidence type="ECO:0000256" key="1">
    <source>
        <dbReference type="ARBA" id="ARBA00006354"/>
    </source>
</evidence>
<dbReference type="InterPro" id="IPR003593">
    <property type="entry name" value="AAA+_ATPase"/>
</dbReference>
<protein>
    <submittedName>
        <fullName evidence="4">YifB family Mg chelatase-like AAA ATPase</fullName>
    </submittedName>
</protein>
<dbReference type="PANTHER" id="PTHR32039:SF7">
    <property type="entry name" value="COMPETENCE PROTEIN COMM"/>
    <property type="match status" value="1"/>
</dbReference>
<dbReference type="SUPFAM" id="SSF54211">
    <property type="entry name" value="Ribosomal protein S5 domain 2-like"/>
    <property type="match status" value="1"/>
</dbReference>
<dbReference type="Pfam" id="PF13335">
    <property type="entry name" value="Mg_chelatase_C"/>
    <property type="match status" value="1"/>
</dbReference>
<accession>A0ABU5TAI4</accession>
<dbReference type="EMBL" id="JAYGGQ010000015">
    <property type="protein sequence ID" value="MEA5456545.1"/>
    <property type="molecule type" value="Genomic_DNA"/>
</dbReference>
<name>A0ABU5TAI4_9MICC</name>
<feature type="compositionally biased region" description="Basic and acidic residues" evidence="2">
    <location>
        <begin position="258"/>
        <end position="271"/>
    </location>
</feature>
<feature type="compositionally biased region" description="Low complexity" evidence="2">
    <location>
        <begin position="274"/>
        <end position="284"/>
    </location>
</feature>
<feature type="region of interest" description="Disordered" evidence="2">
    <location>
        <begin position="253"/>
        <end position="292"/>
    </location>
</feature>
<dbReference type="Gene3D" id="3.40.50.300">
    <property type="entry name" value="P-loop containing nucleotide triphosphate hydrolases"/>
    <property type="match status" value="1"/>
</dbReference>
<keyword evidence="5" id="KW-1185">Reference proteome</keyword>
<dbReference type="Gene3D" id="3.30.230.10">
    <property type="match status" value="1"/>
</dbReference>
<dbReference type="InterPro" id="IPR004482">
    <property type="entry name" value="Mg_chelat-rel"/>
</dbReference>
<dbReference type="Pfam" id="PF01078">
    <property type="entry name" value="Mg_chelatase"/>
    <property type="match status" value="1"/>
</dbReference>
<dbReference type="InterPro" id="IPR025158">
    <property type="entry name" value="Mg_chelat-rel_C"/>
</dbReference>
<dbReference type="InterPro" id="IPR014721">
    <property type="entry name" value="Ribsml_uS5_D2-typ_fold_subgr"/>
</dbReference>
<gene>
    <name evidence="4" type="ORF">SPF06_17600</name>
</gene>
<dbReference type="InterPro" id="IPR027417">
    <property type="entry name" value="P-loop_NTPase"/>
</dbReference>
<dbReference type="PANTHER" id="PTHR32039">
    <property type="entry name" value="MAGNESIUM-CHELATASE SUBUNIT CHLI"/>
    <property type="match status" value="1"/>
</dbReference>
<dbReference type="NCBIfam" id="TIGR00368">
    <property type="entry name" value="YifB family Mg chelatase-like AAA ATPase"/>
    <property type="match status" value="1"/>
</dbReference>
<dbReference type="Pfam" id="PF13541">
    <property type="entry name" value="ChlI"/>
    <property type="match status" value="1"/>
</dbReference>
<comment type="caution">
    <text evidence="4">The sequence shown here is derived from an EMBL/GenBank/DDBJ whole genome shotgun (WGS) entry which is preliminary data.</text>
</comment>
<evidence type="ECO:0000259" key="3">
    <source>
        <dbReference type="SMART" id="SM00382"/>
    </source>
</evidence>
<dbReference type="InterPro" id="IPR045006">
    <property type="entry name" value="CHLI-like"/>
</dbReference>
<proteinExistence type="inferred from homology"/>
<feature type="domain" description="AAA+ ATPase" evidence="3">
    <location>
        <begin position="305"/>
        <end position="489"/>
    </location>
</feature>
<organism evidence="4 5">
    <name type="scientific">Sinomonas terricola</name>
    <dbReference type="NCBI Taxonomy" id="3110330"/>
    <lineage>
        <taxon>Bacteria</taxon>
        <taxon>Bacillati</taxon>
        <taxon>Actinomycetota</taxon>
        <taxon>Actinomycetes</taxon>
        <taxon>Micrococcales</taxon>
        <taxon>Micrococcaceae</taxon>
        <taxon>Sinomonas</taxon>
    </lineage>
</organism>